<dbReference type="PANTHER" id="PTHR30352:SF4">
    <property type="entry name" value="PYRUVATE FORMATE-LYASE 2-ACTIVATING ENZYME"/>
    <property type="match status" value="1"/>
</dbReference>
<keyword evidence="6" id="KW-0411">Iron-sulfur</keyword>
<dbReference type="PANTHER" id="PTHR30352">
    <property type="entry name" value="PYRUVATE FORMATE-LYASE-ACTIVATING ENZYME"/>
    <property type="match status" value="1"/>
</dbReference>
<proteinExistence type="predicted"/>
<keyword evidence="8" id="KW-1185">Reference proteome</keyword>
<sequence length="143" mass="16669">MIEKDAVYFEMSNGGVTFGGGEPLLYADFIRAFHQQYPEWNIDVQTSLNVLAYEIEKLIDVVDVWHIDVKDMNSRIYEFYTGCSNENVIHNLKMLCTQIPQSKIKVRVPRIQGYNCEKDIAYSIQVLRKMGIENIEEFDYLVC</sequence>
<reference evidence="7 8" key="1">
    <citation type="submission" date="2019-01" db="EMBL/GenBank/DDBJ databases">
        <title>Blautia sp. nov. KGMB01111 isolated human feces.</title>
        <authorList>
            <person name="Park J.-E."/>
            <person name="Kim J.-S."/>
            <person name="Park S.-H."/>
        </authorList>
    </citation>
    <scope>NUCLEOTIDE SEQUENCE [LARGE SCALE GENOMIC DNA]</scope>
    <source>
        <strain evidence="7 8">KGMB01111</strain>
    </source>
</reference>
<keyword evidence="5" id="KW-0408">Iron</keyword>
<dbReference type="InterPro" id="IPR058240">
    <property type="entry name" value="rSAM_sf"/>
</dbReference>
<dbReference type="GO" id="GO:0046872">
    <property type="term" value="F:metal ion binding"/>
    <property type="evidence" value="ECO:0007669"/>
    <property type="project" value="UniProtKB-KW"/>
</dbReference>
<keyword evidence="4" id="KW-0479">Metal-binding</keyword>
<keyword evidence="3" id="KW-0949">S-adenosyl-L-methionine</keyword>
<evidence type="ECO:0000256" key="6">
    <source>
        <dbReference type="ARBA" id="ARBA00023014"/>
    </source>
</evidence>
<comment type="cofactor">
    <cofactor evidence="1">
        <name>[4Fe-4S] cluster</name>
        <dbReference type="ChEBI" id="CHEBI:49883"/>
    </cofactor>
</comment>
<dbReference type="AlphaFoldDB" id="A0A4Q1RHR5"/>
<organism evidence="7 8">
    <name type="scientific">Blautia faecicola</name>
    <dbReference type="NCBI Taxonomy" id="2509240"/>
    <lineage>
        <taxon>Bacteria</taxon>
        <taxon>Bacillati</taxon>
        <taxon>Bacillota</taxon>
        <taxon>Clostridia</taxon>
        <taxon>Lachnospirales</taxon>
        <taxon>Lachnospiraceae</taxon>
        <taxon>Blautia</taxon>
    </lineage>
</organism>
<protein>
    <submittedName>
        <fullName evidence="7">Radical SAM protein</fullName>
    </submittedName>
</protein>
<dbReference type="InterPro" id="IPR034457">
    <property type="entry name" value="Organic_radical-activating"/>
</dbReference>
<comment type="caution">
    <text evidence="7">The sequence shown here is derived from an EMBL/GenBank/DDBJ whole genome shotgun (WGS) entry which is preliminary data.</text>
</comment>
<dbReference type="GO" id="GO:0051539">
    <property type="term" value="F:4 iron, 4 sulfur cluster binding"/>
    <property type="evidence" value="ECO:0007669"/>
    <property type="project" value="UniProtKB-KW"/>
</dbReference>
<dbReference type="Gene3D" id="3.80.30.10">
    <property type="entry name" value="pyruvate-formate lyase- activating enzyme"/>
    <property type="match status" value="1"/>
</dbReference>
<dbReference type="SUPFAM" id="SSF102114">
    <property type="entry name" value="Radical SAM enzymes"/>
    <property type="match status" value="1"/>
</dbReference>
<dbReference type="OrthoDB" id="2063167at2"/>
<dbReference type="RefSeq" id="WP_118635243.1">
    <property type="nucleotide sequence ID" value="NZ_JBGKFY010000002.1"/>
</dbReference>
<name>A0A4Q1RHR5_9FIRM</name>
<evidence type="ECO:0000256" key="4">
    <source>
        <dbReference type="ARBA" id="ARBA00022723"/>
    </source>
</evidence>
<evidence type="ECO:0000313" key="8">
    <source>
        <dbReference type="Proteomes" id="UP000290106"/>
    </source>
</evidence>
<evidence type="ECO:0000256" key="3">
    <source>
        <dbReference type="ARBA" id="ARBA00022691"/>
    </source>
</evidence>
<accession>A0A4Q1RHR5</accession>
<dbReference type="Proteomes" id="UP000290106">
    <property type="component" value="Unassembled WGS sequence"/>
</dbReference>
<keyword evidence="2" id="KW-0004">4Fe-4S</keyword>
<dbReference type="EMBL" id="SDKC01000001">
    <property type="protein sequence ID" value="RXS75230.1"/>
    <property type="molecule type" value="Genomic_DNA"/>
</dbReference>
<gene>
    <name evidence="7" type="ORF">ETP43_08375</name>
</gene>
<evidence type="ECO:0000256" key="5">
    <source>
        <dbReference type="ARBA" id="ARBA00023004"/>
    </source>
</evidence>
<evidence type="ECO:0000256" key="1">
    <source>
        <dbReference type="ARBA" id="ARBA00001966"/>
    </source>
</evidence>
<evidence type="ECO:0000256" key="2">
    <source>
        <dbReference type="ARBA" id="ARBA00022485"/>
    </source>
</evidence>
<evidence type="ECO:0000313" key="7">
    <source>
        <dbReference type="EMBL" id="RXS75230.1"/>
    </source>
</evidence>